<dbReference type="InterPro" id="IPR036640">
    <property type="entry name" value="ABC1_TM_sf"/>
</dbReference>
<evidence type="ECO:0000256" key="10">
    <source>
        <dbReference type="SAM" id="Phobius"/>
    </source>
</evidence>
<keyword evidence="3" id="KW-1003">Cell membrane</keyword>
<dbReference type="InterPro" id="IPR017871">
    <property type="entry name" value="ABC_transporter-like_CS"/>
</dbReference>
<dbReference type="FunFam" id="3.40.50.300:FF:000221">
    <property type="entry name" value="Multidrug ABC transporter ATP-binding protein"/>
    <property type="match status" value="1"/>
</dbReference>
<keyword evidence="7 10" id="KW-1133">Transmembrane helix</keyword>
<feature type="domain" description="ABC transporter" evidence="11">
    <location>
        <begin position="400"/>
        <end position="640"/>
    </location>
</feature>
<keyword evidence="8 10" id="KW-0472">Membrane</keyword>
<dbReference type="PROSITE" id="PS00211">
    <property type="entry name" value="ABC_TRANSPORTER_1"/>
    <property type="match status" value="1"/>
</dbReference>
<keyword evidence="5" id="KW-0547">Nucleotide-binding</keyword>
<evidence type="ECO:0000256" key="1">
    <source>
        <dbReference type="ARBA" id="ARBA00004651"/>
    </source>
</evidence>
<keyword evidence="6" id="KW-0067">ATP-binding</keyword>
<feature type="transmembrane region" description="Helical" evidence="10">
    <location>
        <begin position="115"/>
        <end position="137"/>
    </location>
</feature>
<feature type="transmembrane region" description="Helical" evidence="10">
    <location>
        <begin position="76"/>
        <end position="94"/>
    </location>
</feature>
<evidence type="ECO:0000256" key="3">
    <source>
        <dbReference type="ARBA" id="ARBA00022475"/>
    </source>
</evidence>
<dbReference type="GO" id="GO:0016887">
    <property type="term" value="F:ATP hydrolysis activity"/>
    <property type="evidence" value="ECO:0007669"/>
    <property type="project" value="InterPro"/>
</dbReference>
<organism evidence="13 14">
    <name type="scientific">Moorena producens 3L</name>
    <dbReference type="NCBI Taxonomy" id="489825"/>
    <lineage>
        <taxon>Bacteria</taxon>
        <taxon>Bacillati</taxon>
        <taxon>Cyanobacteriota</taxon>
        <taxon>Cyanophyceae</taxon>
        <taxon>Coleofasciculales</taxon>
        <taxon>Coleofasciculaceae</taxon>
        <taxon>Moorena</taxon>
    </lineage>
</organism>
<protein>
    <submittedName>
        <fullName evidence="13">ABC-type multidrug transport system, ATPase and permease component</fullName>
    </submittedName>
</protein>
<dbReference type="SUPFAM" id="SSF90123">
    <property type="entry name" value="ABC transporter transmembrane region"/>
    <property type="match status" value="1"/>
</dbReference>
<accession>F4XVT6</accession>
<dbReference type="OrthoDB" id="9762790at2"/>
<dbReference type="PROSITE" id="PS50893">
    <property type="entry name" value="ABC_TRANSPORTER_2"/>
    <property type="match status" value="1"/>
</dbReference>
<evidence type="ECO:0000256" key="4">
    <source>
        <dbReference type="ARBA" id="ARBA00022692"/>
    </source>
</evidence>
<dbReference type="Gene3D" id="3.40.50.300">
    <property type="entry name" value="P-loop containing nucleotide triphosphate hydrolases"/>
    <property type="match status" value="1"/>
</dbReference>
<dbReference type="AlphaFoldDB" id="F4XVT6"/>
<dbReference type="RefSeq" id="WP_008187207.1">
    <property type="nucleotide sequence ID" value="NZ_GL890940.1"/>
</dbReference>
<gene>
    <name evidence="13" type="ORF">LYNGBM3L_40070</name>
</gene>
<dbReference type="InterPro" id="IPR011527">
    <property type="entry name" value="ABC1_TM_dom"/>
</dbReference>
<name>F4XVT6_9CYAN</name>
<evidence type="ECO:0000259" key="11">
    <source>
        <dbReference type="PROSITE" id="PS50893"/>
    </source>
</evidence>
<feature type="transmembrane region" description="Helical" evidence="10">
    <location>
        <begin position="202"/>
        <end position="229"/>
    </location>
</feature>
<dbReference type="InterPro" id="IPR027417">
    <property type="entry name" value="P-loop_NTPase"/>
</dbReference>
<evidence type="ECO:0000313" key="13">
    <source>
        <dbReference type="EMBL" id="EGJ31349.1"/>
    </source>
</evidence>
<sequence length="665" mass="74646">MSQSSEQITANNENNNQDNSEEATTASENNNNEETTNQDNEEKLIAKFKQSITVFIQSIRFSLVLLWATAPKATAFVVIVLLLQSLIPAITVGIQKQVVDTVASLVPGGDYDFKIIAILVLLWVAALFLDNLISPWVNIAFMKLSDQLMASLNLKLIEKANSFADINNFENPEFYDELEMLQGQVGQEPISLLRVFSTSLKILVTLTTMFALLFTVDWWIPLLILLTYLPQTYASLKLESGIWAAIFHKSPQARRMKYYSGLMLTDTYAKEVRLFGLESLFSQRYLEAFEDRHQLIHNLQSKQALILSALGILSVLGNGFCFCWVILQALAGKLTPGSILLLIQSLGYVQSNINQLLMLSRIMRRSMLFMELFFKFMDYQSIMPICIPGKPTPKPIKSGIVFDDVEFAYSDGRIALSNISLRLNPGETVAIVGENGAGKSTLVKLLARLYDPTKGNIFVDEENLKDFNIEQWRQQIAVVFQDFCRYALTIGENIALGDTSAMDDLEKLKCASEKSEIAAKVEKLPEGYATLLGKQFNGTELSGGEWQKIAIARAFVRENEAQIMILDEPTAALDPRSEYEIYSSFAELVKGKTAILVTHRLASVRLADRIMVLKAGKLVEVGTHEELLRQNGEYATLWNMQAKQYKIEMESNRVENLNSALLVNQ</sequence>
<dbReference type="InterPro" id="IPR039421">
    <property type="entry name" value="Type_1_exporter"/>
</dbReference>
<dbReference type="GO" id="GO:0015421">
    <property type="term" value="F:ABC-type oligopeptide transporter activity"/>
    <property type="evidence" value="ECO:0007669"/>
    <property type="project" value="TreeGrafter"/>
</dbReference>
<dbReference type="GO" id="GO:0005524">
    <property type="term" value="F:ATP binding"/>
    <property type="evidence" value="ECO:0007669"/>
    <property type="project" value="UniProtKB-KW"/>
</dbReference>
<feature type="compositionally biased region" description="Low complexity" evidence="9">
    <location>
        <begin position="11"/>
        <end position="38"/>
    </location>
</feature>
<dbReference type="SUPFAM" id="SSF52540">
    <property type="entry name" value="P-loop containing nucleoside triphosphate hydrolases"/>
    <property type="match status" value="1"/>
</dbReference>
<proteinExistence type="predicted"/>
<keyword evidence="4 10" id="KW-0812">Transmembrane</keyword>
<evidence type="ECO:0000256" key="7">
    <source>
        <dbReference type="ARBA" id="ARBA00022989"/>
    </source>
</evidence>
<evidence type="ECO:0000256" key="6">
    <source>
        <dbReference type="ARBA" id="ARBA00022840"/>
    </source>
</evidence>
<dbReference type="EMBL" id="GL890940">
    <property type="protein sequence ID" value="EGJ31349.1"/>
    <property type="molecule type" value="Genomic_DNA"/>
</dbReference>
<evidence type="ECO:0000313" key="14">
    <source>
        <dbReference type="Proteomes" id="UP000003959"/>
    </source>
</evidence>
<reference evidence="14" key="1">
    <citation type="journal article" date="2011" name="Proc. Natl. Acad. Sci. U.S.A.">
        <title>Genomic insights into the physiology and ecology of the marine filamentous cyanobacterium Lyngbya majuscula.</title>
        <authorList>
            <person name="Jones A.C."/>
            <person name="Monroe E.A."/>
            <person name="Podell S."/>
            <person name="Hess W.R."/>
            <person name="Klages S."/>
            <person name="Esquenazi E."/>
            <person name="Niessen S."/>
            <person name="Hoover H."/>
            <person name="Rothmann M."/>
            <person name="Lasken R.S."/>
            <person name="Yates J.R.III."/>
            <person name="Reinhardt R."/>
            <person name="Kube M."/>
            <person name="Burkart M.D."/>
            <person name="Allen E.E."/>
            <person name="Dorrestein P.C."/>
            <person name="Gerwick W.H."/>
            <person name="Gerwick L."/>
        </authorList>
    </citation>
    <scope>NUCLEOTIDE SEQUENCE [LARGE SCALE GENOMIC DNA]</scope>
    <source>
        <strain evidence="14">3L</strain>
    </source>
</reference>
<dbReference type="eggNOG" id="COG1132">
    <property type="taxonomic scope" value="Bacteria"/>
</dbReference>
<keyword evidence="14" id="KW-1185">Reference proteome</keyword>
<evidence type="ECO:0000256" key="5">
    <source>
        <dbReference type="ARBA" id="ARBA00022741"/>
    </source>
</evidence>
<dbReference type="HOGENOM" id="CLU_000604_84_3_3"/>
<dbReference type="Gene3D" id="1.20.1560.10">
    <property type="entry name" value="ABC transporter type 1, transmembrane domain"/>
    <property type="match status" value="1"/>
</dbReference>
<evidence type="ECO:0000259" key="12">
    <source>
        <dbReference type="PROSITE" id="PS50929"/>
    </source>
</evidence>
<dbReference type="InterPro" id="IPR003439">
    <property type="entry name" value="ABC_transporter-like_ATP-bd"/>
</dbReference>
<feature type="transmembrane region" description="Helical" evidence="10">
    <location>
        <begin position="304"/>
        <end position="327"/>
    </location>
</feature>
<evidence type="ECO:0000256" key="2">
    <source>
        <dbReference type="ARBA" id="ARBA00022448"/>
    </source>
</evidence>
<evidence type="ECO:0000256" key="9">
    <source>
        <dbReference type="SAM" id="MobiDB-lite"/>
    </source>
</evidence>
<dbReference type="PANTHER" id="PTHR43394">
    <property type="entry name" value="ATP-DEPENDENT PERMEASE MDL1, MITOCHONDRIAL"/>
    <property type="match status" value="1"/>
</dbReference>
<dbReference type="GO" id="GO:0005886">
    <property type="term" value="C:plasma membrane"/>
    <property type="evidence" value="ECO:0007669"/>
    <property type="project" value="UniProtKB-SubCell"/>
</dbReference>
<dbReference type="Proteomes" id="UP000003959">
    <property type="component" value="Unassembled WGS sequence"/>
</dbReference>
<comment type="subcellular location">
    <subcellularLocation>
        <location evidence="1">Cell membrane</location>
        <topology evidence="1">Multi-pass membrane protein</topology>
    </subcellularLocation>
</comment>
<dbReference type="SMART" id="SM00382">
    <property type="entry name" value="AAA"/>
    <property type="match status" value="1"/>
</dbReference>
<dbReference type="PROSITE" id="PS50929">
    <property type="entry name" value="ABC_TM1F"/>
    <property type="match status" value="1"/>
</dbReference>
<feature type="compositionally biased region" description="Polar residues" evidence="9">
    <location>
        <begin position="1"/>
        <end position="10"/>
    </location>
</feature>
<dbReference type="InterPro" id="IPR003593">
    <property type="entry name" value="AAA+_ATPase"/>
</dbReference>
<feature type="domain" description="ABC transmembrane type-1" evidence="12">
    <location>
        <begin position="75"/>
        <end position="365"/>
    </location>
</feature>
<keyword evidence="2" id="KW-0813">Transport</keyword>
<feature type="transmembrane region" description="Helical" evidence="10">
    <location>
        <begin position="339"/>
        <end position="359"/>
    </location>
</feature>
<dbReference type="Pfam" id="PF00005">
    <property type="entry name" value="ABC_tran"/>
    <property type="match status" value="1"/>
</dbReference>
<dbReference type="PANTHER" id="PTHR43394:SF1">
    <property type="entry name" value="ATP-BINDING CASSETTE SUB-FAMILY B MEMBER 10, MITOCHONDRIAL"/>
    <property type="match status" value="1"/>
</dbReference>
<feature type="region of interest" description="Disordered" evidence="9">
    <location>
        <begin position="1"/>
        <end position="39"/>
    </location>
</feature>
<evidence type="ECO:0000256" key="8">
    <source>
        <dbReference type="ARBA" id="ARBA00023136"/>
    </source>
</evidence>